<evidence type="ECO:0000259" key="1">
    <source>
        <dbReference type="PROSITE" id="PS51704"/>
    </source>
</evidence>
<dbReference type="EMBL" id="CCEJ010000007">
    <property type="protein sequence ID" value="CDR34270.1"/>
    <property type="molecule type" value="Genomic_DNA"/>
</dbReference>
<sequence length="247" mass="28405">MTKKPFLIAHRGNSSEAPENTLSAFRGAIDLGVYWIWIELDIQLSSDNHWVVFHDEWLKRTTNAIRPLKISDLTLEEIKNLDAGHWFHDSFKGEKIPTLKEVFDLPLNGVGLMVEIKVEEETDISRFATEMEKLYAEFRREPFFENVIFGSFSAPMLKEVLKINPSDRLIGIAEKTKELEAHLENNITHVAISSELATLDRVKDLKARNKEVWVFTVDDKSLAKTLLEYGVDGIITNRPKDLKSLFY</sequence>
<dbReference type="OrthoDB" id="384721at2"/>
<organism evidence="2 3">
    <name type="scientific">Candidatus Criblamydia sequanensis CRIB-18</name>
    <dbReference type="NCBI Taxonomy" id="1437425"/>
    <lineage>
        <taxon>Bacteria</taxon>
        <taxon>Pseudomonadati</taxon>
        <taxon>Chlamydiota</taxon>
        <taxon>Chlamydiia</taxon>
        <taxon>Parachlamydiales</taxon>
        <taxon>Candidatus Criblamydiaceae</taxon>
        <taxon>Candidatus Criblamydia</taxon>
    </lineage>
</organism>
<dbReference type="PANTHER" id="PTHR46211:SF1">
    <property type="entry name" value="GLYCEROPHOSPHODIESTER PHOSPHODIESTERASE, CYTOPLASMIC"/>
    <property type="match status" value="1"/>
</dbReference>
<protein>
    <submittedName>
        <fullName evidence="2">Glycerophosphoryl diester phosphodiesterase</fullName>
    </submittedName>
</protein>
<dbReference type="RefSeq" id="WP_041017820.1">
    <property type="nucleotide sequence ID" value="NZ_CCEJ010000007.1"/>
</dbReference>
<evidence type="ECO:0000313" key="3">
    <source>
        <dbReference type="Proteomes" id="UP000031552"/>
    </source>
</evidence>
<dbReference type="GO" id="GO:0008081">
    <property type="term" value="F:phosphoric diester hydrolase activity"/>
    <property type="evidence" value="ECO:0007669"/>
    <property type="project" value="InterPro"/>
</dbReference>
<keyword evidence="3" id="KW-1185">Reference proteome</keyword>
<dbReference type="PROSITE" id="PS51704">
    <property type="entry name" value="GP_PDE"/>
    <property type="match status" value="1"/>
</dbReference>
<dbReference type="SUPFAM" id="SSF51695">
    <property type="entry name" value="PLC-like phosphodiesterases"/>
    <property type="match status" value="1"/>
</dbReference>
<name>A0A090D235_9BACT</name>
<dbReference type="Gene3D" id="3.20.20.190">
    <property type="entry name" value="Phosphatidylinositol (PI) phosphodiesterase"/>
    <property type="match status" value="1"/>
</dbReference>
<dbReference type="InterPro" id="IPR030395">
    <property type="entry name" value="GP_PDE_dom"/>
</dbReference>
<evidence type="ECO:0000313" key="2">
    <source>
        <dbReference type="EMBL" id="CDR34270.1"/>
    </source>
</evidence>
<proteinExistence type="predicted"/>
<reference evidence="2" key="1">
    <citation type="submission" date="2013-12" db="EMBL/GenBank/DDBJ databases">
        <authorList>
            <person name="Linke B."/>
        </authorList>
    </citation>
    <scope>NUCLEOTIDE SEQUENCE [LARGE SCALE GENOMIC DNA]</scope>
    <source>
        <strain evidence="2">CRIB-18</strain>
    </source>
</reference>
<dbReference type="STRING" id="1437425.CSEC_1456"/>
<dbReference type="Pfam" id="PF03009">
    <property type="entry name" value="GDPD"/>
    <property type="match status" value="1"/>
</dbReference>
<dbReference type="AlphaFoldDB" id="A0A090D235"/>
<comment type="caution">
    <text evidence="2">The sequence shown here is derived from an EMBL/GenBank/DDBJ whole genome shotgun (WGS) entry which is preliminary data.</text>
</comment>
<dbReference type="GO" id="GO:0006629">
    <property type="term" value="P:lipid metabolic process"/>
    <property type="evidence" value="ECO:0007669"/>
    <property type="project" value="InterPro"/>
</dbReference>
<reference evidence="2" key="2">
    <citation type="submission" date="2014-09" db="EMBL/GenBank/DDBJ databases">
        <title>Criblamydia sequanensis harbors a mega-plasmid encoding arsenite resistance.</title>
        <authorList>
            <person name="Bertelli C."/>
            <person name="Goesmann A."/>
            <person name="Greub G."/>
        </authorList>
    </citation>
    <scope>NUCLEOTIDE SEQUENCE [LARGE SCALE GENOMIC DNA]</scope>
    <source>
        <strain evidence="2">CRIB-18</strain>
    </source>
</reference>
<dbReference type="PANTHER" id="PTHR46211">
    <property type="entry name" value="GLYCEROPHOSPHORYL DIESTER PHOSPHODIESTERASE"/>
    <property type="match status" value="1"/>
</dbReference>
<accession>A0A090D235</accession>
<dbReference type="InterPro" id="IPR017946">
    <property type="entry name" value="PLC-like_Pdiesterase_TIM-brl"/>
</dbReference>
<gene>
    <name evidence="2" type="ORF">CSEC_1456</name>
</gene>
<dbReference type="Proteomes" id="UP000031552">
    <property type="component" value="Unassembled WGS sequence"/>
</dbReference>
<feature type="domain" description="GP-PDE" evidence="1">
    <location>
        <begin position="5"/>
        <end position="246"/>
    </location>
</feature>
<dbReference type="eggNOG" id="COG0584">
    <property type="taxonomic scope" value="Bacteria"/>
</dbReference>